<sequence>MEKHKLGPCALLVGVLLSTMASSNVNAQSLPPACQQYITAINVCGADLVKLIELRRPADLENTKRYVDTRELVSGMRAHIKSDGYDNVAQACATTAREELQAGVINVTTMLTFGGGMTPRCQRAAGEIR</sequence>
<dbReference type="RefSeq" id="WP_150585151.1">
    <property type="nucleotide sequence ID" value="NZ_CABPSE010000007.1"/>
</dbReference>
<reference evidence="2 3" key="1">
    <citation type="submission" date="2019-08" db="EMBL/GenBank/DDBJ databases">
        <authorList>
            <person name="Peeters C."/>
        </authorList>
    </citation>
    <scope>NUCLEOTIDE SEQUENCE [LARGE SCALE GENOMIC DNA]</scope>
    <source>
        <strain evidence="2 3">LMG 31111</strain>
    </source>
</reference>
<keyword evidence="3" id="KW-1185">Reference proteome</keyword>
<feature type="chain" id="PRO_5022743596" evidence="1">
    <location>
        <begin position="28"/>
        <end position="129"/>
    </location>
</feature>
<evidence type="ECO:0000313" key="2">
    <source>
        <dbReference type="EMBL" id="VVE07250.1"/>
    </source>
</evidence>
<dbReference type="AlphaFoldDB" id="A0A5E4V8P4"/>
<dbReference type="Proteomes" id="UP000383971">
    <property type="component" value="Unassembled WGS sequence"/>
</dbReference>
<organism evidence="2 3">
    <name type="scientific">Pandoraea communis</name>
    <dbReference type="NCBI Taxonomy" id="2508297"/>
    <lineage>
        <taxon>Bacteria</taxon>
        <taxon>Pseudomonadati</taxon>
        <taxon>Pseudomonadota</taxon>
        <taxon>Betaproteobacteria</taxon>
        <taxon>Burkholderiales</taxon>
        <taxon>Burkholderiaceae</taxon>
        <taxon>Pandoraea</taxon>
    </lineage>
</organism>
<evidence type="ECO:0000256" key="1">
    <source>
        <dbReference type="SAM" id="SignalP"/>
    </source>
</evidence>
<evidence type="ECO:0000313" key="3">
    <source>
        <dbReference type="Proteomes" id="UP000383971"/>
    </source>
</evidence>
<gene>
    <name evidence="2" type="ORF">PCO31111_02462</name>
</gene>
<protein>
    <submittedName>
        <fullName evidence="2">Uncharacterized protein</fullName>
    </submittedName>
</protein>
<accession>A0A5E4V8P4</accession>
<name>A0A5E4V8P4_9BURK</name>
<proteinExistence type="predicted"/>
<keyword evidence="1" id="KW-0732">Signal</keyword>
<dbReference type="EMBL" id="CABPSE010000007">
    <property type="protein sequence ID" value="VVE07250.1"/>
    <property type="molecule type" value="Genomic_DNA"/>
</dbReference>
<feature type="signal peptide" evidence="1">
    <location>
        <begin position="1"/>
        <end position="27"/>
    </location>
</feature>